<dbReference type="GO" id="GO:0043565">
    <property type="term" value="F:sequence-specific DNA binding"/>
    <property type="evidence" value="ECO:0007669"/>
    <property type="project" value="InterPro"/>
</dbReference>
<dbReference type="PROSITE" id="PS01124">
    <property type="entry name" value="HTH_ARAC_FAMILY_2"/>
    <property type="match status" value="1"/>
</dbReference>
<dbReference type="InterPro" id="IPR020449">
    <property type="entry name" value="Tscrpt_reg_AraC-type_HTH"/>
</dbReference>
<sequence length="287" mass="33796">MSKTAERPKFILLNVGYSELNANWNWKSVYSPFARIYYVTGGKAITYINGEPFSLKPDHLYLVPPFTMHDNECDSFFSLYYIHFYEETVKKESIFDQYDFPIEVKSDSLGLMLNKRLLEINPGRHLRHYDPKLYDNPRTFDQYVADNSKMSIHSRYETQGILYQLISRFFTLAKTKSDNKDVRISNTLRYIHENTGKDITLAELANVACVSEDHLIRVFKKEMNCTPLRYVNMKKIEKAQLLLLTTDMPIRDVAMELSLDNISYFNRVFKHHIGKTPSEYRETYNNL</sequence>
<dbReference type="AlphaFoldDB" id="A0A212JT75"/>
<accession>A0A212JT75</accession>
<dbReference type="GO" id="GO:0003700">
    <property type="term" value="F:DNA-binding transcription factor activity"/>
    <property type="evidence" value="ECO:0007669"/>
    <property type="project" value="InterPro"/>
</dbReference>
<dbReference type="InterPro" id="IPR009057">
    <property type="entry name" value="Homeodomain-like_sf"/>
</dbReference>
<dbReference type="InterPro" id="IPR003313">
    <property type="entry name" value="AraC-bd"/>
</dbReference>
<dbReference type="EMBL" id="FLUL01000001">
    <property type="protein sequence ID" value="SBW02650.1"/>
    <property type="molecule type" value="Genomic_DNA"/>
</dbReference>
<dbReference type="PRINTS" id="PR00032">
    <property type="entry name" value="HTHARAC"/>
</dbReference>
<dbReference type="SUPFAM" id="SSF51215">
    <property type="entry name" value="Regulatory protein AraC"/>
    <property type="match status" value="1"/>
</dbReference>
<evidence type="ECO:0000256" key="3">
    <source>
        <dbReference type="ARBA" id="ARBA00023163"/>
    </source>
</evidence>
<dbReference type="Pfam" id="PF12833">
    <property type="entry name" value="HTH_18"/>
    <property type="match status" value="1"/>
</dbReference>
<dbReference type="Pfam" id="PF02311">
    <property type="entry name" value="AraC_binding"/>
    <property type="match status" value="1"/>
</dbReference>
<dbReference type="PANTHER" id="PTHR43280">
    <property type="entry name" value="ARAC-FAMILY TRANSCRIPTIONAL REGULATOR"/>
    <property type="match status" value="1"/>
</dbReference>
<organism evidence="5">
    <name type="scientific">uncultured Dysgonomonas sp</name>
    <dbReference type="NCBI Taxonomy" id="206096"/>
    <lineage>
        <taxon>Bacteria</taxon>
        <taxon>Pseudomonadati</taxon>
        <taxon>Bacteroidota</taxon>
        <taxon>Bacteroidia</taxon>
        <taxon>Bacteroidales</taxon>
        <taxon>Dysgonomonadaceae</taxon>
        <taxon>Dysgonomonas</taxon>
        <taxon>environmental samples</taxon>
    </lineage>
</organism>
<keyword evidence="3" id="KW-0804">Transcription</keyword>
<dbReference type="InterPro" id="IPR037923">
    <property type="entry name" value="HTH-like"/>
</dbReference>
<evidence type="ECO:0000256" key="2">
    <source>
        <dbReference type="ARBA" id="ARBA00023125"/>
    </source>
</evidence>
<evidence type="ECO:0000313" key="5">
    <source>
        <dbReference type="EMBL" id="SBW02650.1"/>
    </source>
</evidence>
<name>A0A212JT75_9BACT</name>
<proteinExistence type="predicted"/>
<dbReference type="RefSeq" id="WP_296949893.1">
    <property type="nucleotide sequence ID" value="NZ_LT599021.1"/>
</dbReference>
<keyword evidence="1" id="KW-0805">Transcription regulation</keyword>
<protein>
    <recommendedName>
        <fullName evidence="4">HTH araC/xylS-type domain-containing protein</fullName>
    </recommendedName>
</protein>
<dbReference type="SMART" id="SM00342">
    <property type="entry name" value="HTH_ARAC"/>
    <property type="match status" value="1"/>
</dbReference>
<evidence type="ECO:0000256" key="1">
    <source>
        <dbReference type="ARBA" id="ARBA00023015"/>
    </source>
</evidence>
<evidence type="ECO:0000259" key="4">
    <source>
        <dbReference type="PROSITE" id="PS01124"/>
    </source>
</evidence>
<dbReference type="InterPro" id="IPR018060">
    <property type="entry name" value="HTH_AraC"/>
</dbReference>
<dbReference type="PANTHER" id="PTHR43280:SF28">
    <property type="entry name" value="HTH-TYPE TRANSCRIPTIONAL ACTIVATOR RHAS"/>
    <property type="match status" value="1"/>
</dbReference>
<feature type="domain" description="HTH araC/xylS-type" evidence="4">
    <location>
        <begin position="185"/>
        <end position="283"/>
    </location>
</feature>
<gene>
    <name evidence="5" type="ORF">KL86DYS2_12296</name>
</gene>
<keyword evidence="2" id="KW-0238">DNA-binding</keyword>
<dbReference type="SUPFAM" id="SSF46689">
    <property type="entry name" value="Homeodomain-like"/>
    <property type="match status" value="2"/>
</dbReference>
<reference evidence="5" key="1">
    <citation type="submission" date="2016-04" db="EMBL/GenBank/DDBJ databases">
        <authorList>
            <person name="Evans L.H."/>
            <person name="Alamgir A."/>
            <person name="Owens N."/>
            <person name="Weber N.D."/>
            <person name="Virtaneva K."/>
            <person name="Barbian K."/>
            <person name="Babar A."/>
            <person name="Rosenke K."/>
        </authorList>
    </citation>
    <scope>NUCLEOTIDE SEQUENCE</scope>
    <source>
        <strain evidence="5">86-2</strain>
    </source>
</reference>
<dbReference type="Gene3D" id="1.10.10.60">
    <property type="entry name" value="Homeodomain-like"/>
    <property type="match status" value="2"/>
</dbReference>